<feature type="compositionally biased region" description="Acidic residues" evidence="19">
    <location>
        <begin position="1095"/>
        <end position="1104"/>
    </location>
</feature>
<evidence type="ECO:0000256" key="3">
    <source>
        <dbReference type="ARBA" id="ARBA00004489"/>
    </source>
</evidence>
<evidence type="ECO:0000256" key="19">
    <source>
        <dbReference type="SAM" id="MobiDB-lite"/>
    </source>
</evidence>
<accession>A0ABM5B3Q6</accession>
<keyword evidence="14" id="KW-0206">Cytoskeleton</keyword>
<dbReference type="RefSeq" id="XP_072621679.1">
    <property type="nucleotide sequence ID" value="XM_072765578.1"/>
</dbReference>
<keyword evidence="9" id="KW-0677">Repeat</keyword>
<keyword evidence="21" id="KW-1185">Reference proteome</keyword>
<dbReference type="Pfam" id="PF23203">
    <property type="entry name" value="KIF21A"/>
    <property type="match status" value="1"/>
</dbReference>
<feature type="region of interest" description="Disordered" evidence="19">
    <location>
        <begin position="828"/>
        <end position="849"/>
    </location>
</feature>
<evidence type="ECO:0000256" key="14">
    <source>
        <dbReference type="ARBA" id="ARBA00023212"/>
    </source>
</evidence>
<evidence type="ECO:0000256" key="2">
    <source>
        <dbReference type="ARBA" id="ARBA00004279"/>
    </source>
</evidence>
<dbReference type="SUPFAM" id="SSF46579">
    <property type="entry name" value="Prefoldin"/>
    <property type="match status" value="1"/>
</dbReference>
<feature type="compositionally biased region" description="Polar residues" evidence="19">
    <location>
        <begin position="1268"/>
        <end position="1277"/>
    </location>
</feature>
<feature type="domain" description="Kinesin motor" evidence="20">
    <location>
        <begin position="9"/>
        <end position="371"/>
    </location>
</feature>
<dbReference type="InterPro" id="IPR015943">
    <property type="entry name" value="WD40/YVTN_repeat-like_dom_sf"/>
</dbReference>
<reference evidence="22" key="1">
    <citation type="submission" date="2025-08" db="UniProtKB">
        <authorList>
            <consortium name="RefSeq"/>
        </authorList>
    </citation>
    <scope>IDENTIFICATION</scope>
    <source>
        <tissue evidence="22">Cell line</tissue>
    </source>
</reference>
<dbReference type="SMART" id="SM00129">
    <property type="entry name" value="KISc"/>
    <property type="match status" value="1"/>
</dbReference>
<evidence type="ECO:0000256" key="4">
    <source>
        <dbReference type="ARBA" id="ARBA00004624"/>
    </source>
</evidence>
<feature type="compositionally biased region" description="Polar residues" evidence="19">
    <location>
        <begin position="1176"/>
        <end position="1185"/>
    </location>
</feature>
<gene>
    <name evidence="22" type="primary">KIF21A</name>
</gene>
<protein>
    <submittedName>
        <fullName evidence="22">Kinesin-like protein KIF21A isoform X8</fullName>
    </submittedName>
</protein>
<feature type="repeat" description="WD" evidence="16">
    <location>
        <begin position="1603"/>
        <end position="1636"/>
    </location>
</feature>
<feature type="region of interest" description="Disordered" evidence="19">
    <location>
        <begin position="1095"/>
        <end position="1118"/>
    </location>
</feature>
<dbReference type="InterPro" id="IPR036961">
    <property type="entry name" value="Kinesin_motor_dom_sf"/>
</dbReference>
<keyword evidence="8" id="KW-0493">Microtubule</keyword>
<dbReference type="CDD" id="cd01372">
    <property type="entry name" value="KISc_KIF4"/>
    <property type="match status" value="1"/>
</dbReference>
<dbReference type="PROSITE" id="PS50082">
    <property type="entry name" value="WD_REPEATS_2"/>
    <property type="match status" value="2"/>
</dbReference>
<feature type="region of interest" description="Disordered" evidence="19">
    <location>
        <begin position="1150"/>
        <end position="1308"/>
    </location>
</feature>
<dbReference type="Gene3D" id="2.130.10.10">
    <property type="entry name" value="YVTN repeat-like/Quinoprotein amine dehydrogenase"/>
    <property type="match status" value="2"/>
</dbReference>
<feature type="compositionally biased region" description="Polar residues" evidence="19">
    <location>
        <begin position="1150"/>
        <end position="1159"/>
    </location>
</feature>
<dbReference type="PROSITE" id="PS50294">
    <property type="entry name" value="WD_REPEATS_REGION"/>
    <property type="match status" value="2"/>
</dbReference>
<dbReference type="PROSITE" id="PS00411">
    <property type="entry name" value="KINESIN_MOTOR_1"/>
    <property type="match status" value="1"/>
</dbReference>
<keyword evidence="7 16" id="KW-0853">WD repeat</keyword>
<evidence type="ECO:0000256" key="10">
    <source>
        <dbReference type="ARBA" id="ARBA00022741"/>
    </source>
</evidence>
<dbReference type="Pfam" id="PF23204">
    <property type="entry name" value="KIF21A_2nd"/>
    <property type="match status" value="1"/>
</dbReference>
<dbReference type="InterPro" id="IPR019821">
    <property type="entry name" value="Kinesin_motor_CS"/>
</dbReference>
<keyword evidence="13 17" id="KW-0505">Motor protein</keyword>
<dbReference type="InterPro" id="IPR001680">
    <property type="entry name" value="WD40_rpt"/>
</dbReference>
<evidence type="ECO:0000256" key="6">
    <source>
        <dbReference type="ARBA" id="ARBA00022553"/>
    </source>
</evidence>
<evidence type="ECO:0000313" key="22">
    <source>
        <dbReference type="RefSeq" id="XP_072621679.1"/>
    </source>
</evidence>
<dbReference type="Proteomes" id="UP001652641">
    <property type="component" value="Chromosome 8"/>
</dbReference>
<keyword evidence="11 17" id="KW-0067">ATP-binding</keyword>
<dbReference type="PANTHER" id="PTHR47969">
    <property type="entry name" value="CHROMOSOME-ASSOCIATED KINESIN KIF4A-RELATED"/>
    <property type="match status" value="1"/>
</dbReference>
<evidence type="ECO:0000256" key="13">
    <source>
        <dbReference type="ARBA" id="ARBA00023175"/>
    </source>
</evidence>
<dbReference type="InterPro" id="IPR027417">
    <property type="entry name" value="P-loop_NTPase"/>
</dbReference>
<dbReference type="SUPFAM" id="SSF52540">
    <property type="entry name" value="P-loop containing nucleoside triphosphate hydrolases"/>
    <property type="match status" value="1"/>
</dbReference>
<comment type="similarity">
    <text evidence="17">Belongs to the TRAFAC class myosin-kinesin ATPase superfamily. Kinesin family.</text>
</comment>
<dbReference type="InterPro" id="IPR027640">
    <property type="entry name" value="Kinesin-like_fam"/>
</dbReference>
<feature type="repeat" description="WD" evidence="16">
    <location>
        <begin position="1324"/>
        <end position="1363"/>
    </location>
</feature>
<dbReference type="InterPro" id="IPR056533">
    <property type="entry name" value="KIF21A/B_hel_1"/>
</dbReference>
<dbReference type="PROSITE" id="PS50067">
    <property type="entry name" value="KINESIN_MOTOR_2"/>
    <property type="match status" value="1"/>
</dbReference>
<dbReference type="InterPro" id="IPR056532">
    <property type="entry name" value="KIF21A/B_hel_2"/>
</dbReference>
<evidence type="ECO:0000256" key="12">
    <source>
        <dbReference type="ARBA" id="ARBA00023054"/>
    </source>
</evidence>
<evidence type="ECO:0000256" key="11">
    <source>
        <dbReference type="ARBA" id="ARBA00022840"/>
    </source>
</evidence>
<dbReference type="CDD" id="cd22263">
    <property type="entry name" value="Rcc_KIF21A"/>
    <property type="match status" value="1"/>
</dbReference>
<dbReference type="SUPFAM" id="SSF50978">
    <property type="entry name" value="WD40 repeat-like"/>
    <property type="match status" value="1"/>
</dbReference>
<evidence type="ECO:0000256" key="18">
    <source>
        <dbReference type="SAM" id="Coils"/>
    </source>
</evidence>
<feature type="binding site" evidence="17">
    <location>
        <begin position="88"/>
        <end position="95"/>
    </location>
    <ligand>
        <name>ATP</name>
        <dbReference type="ChEBI" id="CHEBI:30616"/>
    </ligand>
</feature>
<dbReference type="PANTHER" id="PTHR47969:SF31">
    <property type="entry name" value="KINESIN FAMILY MEMBER 21A"/>
    <property type="match status" value="1"/>
</dbReference>
<keyword evidence="10 17" id="KW-0547">Nucleotide-binding</keyword>
<name>A0ABM5B3Q6_VULVU</name>
<dbReference type="GeneID" id="112921195"/>
<keyword evidence="12 18" id="KW-0175">Coiled coil</keyword>
<dbReference type="InterPro" id="IPR001752">
    <property type="entry name" value="Kinesin_motor_dom"/>
</dbReference>
<dbReference type="PRINTS" id="PR00380">
    <property type="entry name" value="KINESINHEAVY"/>
</dbReference>
<evidence type="ECO:0000256" key="17">
    <source>
        <dbReference type="PROSITE-ProRule" id="PRU00283"/>
    </source>
</evidence>
<dbReference type="Pfam" id="PF00225">
    <property type="entry name" value="Kinesin"/>
    <property type="match status" value="1"/>
</dbReference>
<feature type="compositionally biased region" description="Basic and acidic residues" evidence="19">
    <location>
        <begin position="1225"/>
        <end position="1242"/>
    </location>
</feature>
<evidence type="ECO:0000256" key="15">
    <source>
        <dbReference type="ARBA" id="ARBA00023273"/>
    </source>
</evidence>
<evidence type="ECO:0000256" key="1">
    <source>
        <dbReference type="ARBA" id="ARBA00004245"/>
    </source>
</evidence>
<dbReference type="Pfam" id="PF25764">
    <property type="entry name" value="KIF21A_4th"/>
    <property type="match status" value="1"/>
</dbReference>
<organism evidence="21 22">
    <name type="scientific">Vulpes vulpes</name>
    <name type="common">Red fox</name>
    <dbReference type="NCBI Taxonomy" id="9627"/>
    <lineage>
        <taxon>Eukaryota</taxon>
        <taxon>Metazoa</taxon>
        <taxon>Chordata</taxon>
        <taxon>Craniata</taxon>
        <taxon>Vertebrata</taxon>
        <taxon>Euteleostomi</taxon>
        <taxon>Mammalia</taxon>
        <taxon>Eutheria</taxon>
        <taxon>Laurasiatheria</taxon>
        <taxon>Carnivora</taxon>
        <taxon>Caniformia</taxon>
        <taxon>Canidae</taxon>
        <taxon>Vulpes</taxon>
    </lineage>
</organism>
<dbReference type="InterPro" id="IPR019775">
    <property type="entry name" value="WD40_repeat_CS"/>
</dbReference>
<evidence type="ECO:0000256" key="9">
    <source>
        <dbReference type="ARBA" id="ARBA00022737"/>
    </source>
</evidence>
<feature type="coiled-coil region" evidence="18">
    <location>
        <begin position="927"/>
        <end position="961"/>
    </location>
</feature>
<dbReference type="Gene3D" id="3.40.850.10">
    <property type="entry name" value="Kinesin motor domain"/>
    <property type="match status" value="1"/>
</dbReference>
<evidence type="ECO:0000256" key="8">
    <source>
        <dbReference type="ARBA" id="ARBA00022701"/>
    </source>
</evidence>
<evidence type="ECO:0000256" key="16">
    <source>
        <dbReference type="PROSITE-ProRule" id="PRU00221"/>
    </source>
</evidence>
<dbReference type="InterPro" id="IPR036322">
    <property type="entry name" value="WD40_repeat_dom_sf"/>
</dbReference>
<dbReference type="SMART" id="SM00320">
    <property type="entry name" value="WD40"/>
    <property type="match status" value="7"/>
</dbReference>
<dbReference type="PROSITE" id="PS00678">
    <property type="entry name" value="WD_REPEATS_1"/>
    <property type="match status" value="1"/>
</dbReference>
<feature type="compositionally biased region" description="Polar residues" evidence="19">
    <location>
        <begin position="1108"/>
        <end position="1118"/>
    </location>
</feature>
<feature type="compositionally biased region" description="Basic and acidic residues" evidence="19">
    <location>
        <begin position="560"/>
        <end position="584"/>
    </location>
</feature>
<keyword evidence="5" id="KW-0963">Cytoplasm</keyword>
<evidence type="ECO:0000313" key="21">
    <source>
        <dbReference type="Proteomes" id="UP001652641"/>
    </source>
</evidence>
<keyword evidence="6" id="KW-0597">Phosphoprotein</keyword>
<proteinExistence type="inferred from homology"/>
<evidence type="ECO:0000256" key="7">
    <source>
        <dbReference type="ARBA" id="ARBA00022574"/>
    </source>
</evidence>
<dbReference type="CDD" id="cd00200">
    <property type="entry name" value="WD40"/>
    <property type="match status" value="1"/>
</dbReference>
<evidence type="ECO:0000256" key="5">
    <source>
        <dbReference type="ARBA" id="ARBA00022490"/>
    </source>
</evidence>
<evidence type="ECO:0000259" key="20">
    <source>
        <dbReference type="PROSITE" id="PS50067"/>
    </source>
</evidence>
<sequence length="1655" mass="185195">MWGAPDESSVRVAVRIRPQLAKEKIEGCHICTSVTPGEPQVFLGKDKAFTFDYVFDIDSQQEQIYTQCIEKLIEGCFEGYNATVFAYGQTGAGKTYTMGTGFDVNIIEEEQGIISRAVKHLFKSIEEKKHTAIKNGHPPPDFKVNAQFLELYNEEVLDLFDTTRDIDAKNKKSNIRIHEDSTGGIYTVGVTTRTVNTESEMMQCLKLGALSRTTASTQMNVQSSRSHAIFTIHLCQTRMCPQTDAENATDNKVISESSQLNEFETLTAKFHFVDLAGSERLKRTGATGERAKEGISINCGLLALGNVISALGDKSKRATHVPYRDSKLTRLLQDSLGGNSQTIMIACVSPSDRDFMETLNTLKYANRARNIKNKVMVNQDRASQQINALRSEITRLQMELMEYKTGKRIIDEEGVESINDMFHENAMLQTENNNLRVRIKAMQETVDALRARITQLVSDQANQVLARAGEGNEEISNMIHSYIKEIEDLRAKLLESEAVNENLRKNLTRATARSPYFSGSSAFSPTILSSDKETIEIIDLAKKDLEKLKRKEKKKKKSVASKEDNADTDQEKKEEKGITERENNELEVEESQEVSDHEEEEEEEEEEEDDIEGGESSDESDSESDEKANYQADLANITCEIAIKQKLIDELENSQKRLQTLKKQYEEKLMMLQHKIRDTQLERDQVLQNLGSVESYSEEKAKKVRSEYEKKLQAMNKELQRLQTAQKEHARLLKNQSQYEKQLKKLQQDVMEMKKTKVRLMKQMKEEQEKARLTESRRNREIAQLKKDQRKRDHQLRLLEAQKRNQEVVLRRKTEEVTALRRQVRPMSDRVAGKVTRKLSSSDTPVQDMGSTAAAVEADVSRAGAQQKMRIPVARVQALPTPTTNGTRKKYQRKGLTGRVFTSKTARMKWQLLERRVTDIIMQKMTISNMEADMNRLLKQREELTKRREKLSKRREKIVKESEEGDKNVININEEMESLTANIDYINDSISDCQANIMQMEEAKEEGETLDVTAVINACTLTEARYLLDHFLSMGINKGLQAAQKEAQIKVLEGRLKQTEITSATQNQLLFHMLKEKAELNPELDALLGHALQESVEDSTDEEAPLNSPGSEGSTLSSDLMKLCGEVKPKSKARRRTTTQMELLYADSSELASDTSTGDASLPGPLTPVAEGQEIGMNTETSGTSAREKELPPPSGFPSKIGSISRQSSLSEKKMPEPSPIIRRKAYEKAEKSKAKEQKHSDSGTSEASLSPPSSPPSRPRNELNVFNRLTVSQGNTSVQQDKSDESDSSLSEVHSRSSRRGIINPFPASKGIRTSPLQCIHIAEGHTKAVLCVDSTDDLLFTGSKDRTCKVWNLVTGQEIMSLGGHPNNVVSVKYCNYTSLVFTVSTSYIKVWDIRDSAKCIRTLTSSGQVTLGDACSASTSRTVAIPSGENQINQIALNPTGTFLYAASGNAVRMWDLKRFQSTGKLTGHLGPVMCLTVDQISNGQDLIVTGSKDHYIKMFDVTEGALGTVSPTHNFEPPHYDGIEALTIQGDNLFSGSRDNGIKKWDLAQKDLLQQVPNAHKDWVCALGVVPGHPVLLSGCRGGILKLWNMDTFVPVGEMKGHESPINAICVNSTHIFTAADDRTVRIWKARNLQDGQISDIGDLGEDIASN</sequence>
<comment type="subcellular location">
    <subcellularLocation>
        <location evidence="3">Cell projection</location>
        <location evidence="3">Axon</location>
    </subcellularLocation>
    <subcellularLocation>
        <location evidence="2">Cell projection</location>
        <location evidence="2">Dendrite</location>
    </subcellularLocation>
    <subcellularLocation>
        <location evidence="4">Cell projection</location>
        <location evidence="4">Growth cone</location>
    </subcellularLocation>
    <subcellularLocation>
        <location evidence="1">Cytoplasm</location>
        <location evidence="1">Cytoskeleton</location>
    </subcellularLocation>
</comment>
<feature type="coiled-coil region" evidence="18">
    <location>
        <begin position="379"/>
        <end position="513"/>
    </location>
</feature>
<keyword evidence="15" id="KW-0966">Cell projection</keyword>
<feature type="compositionally biased region" description="Acidic residues" evidence="19">
    <location>
        <begin position="585"/>
        <end position="624"/>
    </location>
</feature>
<dbReference type="Pfam" id="PF00400">
    <property type="entry name" value="WD40"/>
    <property type="match status" value="6"/>
</dbReference>
<feature type="region of interest" description="Disordered" evidence="19">
    <location>
        <begin position="553"/>
        <end position="628"/>
    </location>
</feature>